<organism evidence="2 3">
    <name type="scientific">Isoptericola halotolerans</name>
    <dbReference type="NCBI Taxonomy" id="300560"/>
    <lineage>
        <taxon>Bacteria</taxon>
        <taxon>Bacillati</taxon>
        <taxon>Actinomycetota</taxon>
        <taxon>Actinomycetes</taxon>
        <taxon>Micrococcales</taxon>
        <taxon>Promicromonosporaceae</taxon>
        <taxon>Isoptericola</taxon>
    </lineage>
</organism>
<keyword evidence="3" id="KW-1185">Reference proteome</keyword>
<name>A0ABX5EB66_9MICO</name>
<sequence length="160" mass="17516">MTRRHLPTAVALLTALALAATGTLDPLHALLLPCAGLVVWHAWRTVDDGAEAAWPAPPAERRHGARHDVTDLGWAAFTRDGRVSARITRRVHAIAQHRLAPHGIDLTDPHHRDAAATILGADVVDQLRSRRPPTPRTLHRWLDAVERIPPDPPRTGRPSA</sequence>
<reference evidence="2 3" key="1">
    <citation type="submission" date="2018-03" db="EMBL/GenBank/DDBJ databases">
        <title>Comparative analysis of microorganisms from saline springs in Andes Mountain Range, Colombia.</title>
        <authorList>
            <person name="Rubin E."/>
        </authorList>
    </citation>
    <scope>NUCLEOTIDE SEQUENCE [LARGE SCALE GENOMIC DNA]</scope>
    <source>
        <strain evidence="2 3">CG 23</strain>
    </source>
</reference>
<dbReference type="EMBL" id="PVTX01000010">
    <property type="protein sequence ID" value="PRZ04505.1"/>
    <property type="molecule type" value="Genomic_DNA"/>
</dbReference>
<comment type="caution">
    <text evidence="2">The sequence shown here is derived from an EMBL/GenBank/DDBJ whole genome shotgun (WGS) entry which is preliminary data.</text>
</comment>
<dbReference type="RefSeq" id="WP_106269278.1">
    <property type="nucleotide sequence ID" value="NZ_PVTX01000010.1"/>
</dbReference>
<dbReference type="Proteomes" id="UP000239895">
    <property type="component" value="Unassembled WGS sequence"/>
</dbReference>
<protein>
    <submittedName>
        <fullName evidence="2">Uncharacterized protein</fullName>
    </submittedName>
</protein>
<accession>A0ABX5EB66</accession>
<feature type="signal peptide" evidence="1">
    <location>
        <begin position="1"/>
        <end position="19"/>
    </location>
</feature>
<evidence type="ECO:0000256" key="1">
    <source>
        <dbReference type="SAM" id="SignalP"/>
    </source>
</evidence>
<evidence type="ECO:0000313" key="3">
    <source>
        <dbReference type="Proteomes" id="UP000239895"/>
    </source>
</evidence>
<feature type="chain" id="PRO_5046286166" evidence="1">
    <location>
        <begin position="20"/>
        <end position="160"/>
    </location>
</feature>
<keyword evidence="1" id="KW-0732">Signal</keyword>
<proteinExistence type="predicted"/>
<evidence type="ECO:0000313" key="2">
    <source>
        <dbReference type="EMBL" id="PRZ04505.1"/>
    </source>
</evidence>
<gene>
    <name evidence="2" type="ORF">BCL65_110167</name>
</gene>